<comment type="caution">
    <text evidence="7">The sequence shown here is derived from an EMBL/GenBank/DDBJ whole genome shotgun (WGS) entry which is preliminary data.</text>
</comment>
<dbReference type="CDD" id="cd01335">
    <property type="entry name" value="Radical_SAM"/>
    <property type="match status" value="1"/>
</dbReference>
<dbReference type="GO" id="GO:0031419">
    <property type="term" value="F:cobalamin binding"/>
    <property type="evidence" value="ECO:0007669"/>
    <property type="project" value="InterPro"/>
</dbReference>
<dbReference type="SFLD" id="SFLDG01123">
    <property type="entry name" value="methyltransferase_(Class_B)"/>
    <property type="match status" value="1"/>
</dbReference>
<dbReference type="InterPro" id="IPR006638">
    <property type="entry name" value="Elp3/MiaA/NifB-like_rSAM"/>
</dbReference>
<evidence type="ECO:0000259" key="6">
    <source>
        <dbReference type="PROSITE" id="PS51918"/>
    </source>
</evidence>
<keyword evidence="5" id="KW-0411">Iron-sulfur</keyword>
<dbReference type="InterPro" id="IPR023404">
    <property type="entry name" value="rSAM_horseshoe"/>
</dbReference>
<comment type="cofactor">
    <cofactor evidence="1">
        <name>[4Fe-4S] cluster</name>
        <dbReference type="ChEBI" id="CHEBI:49883"/>
    </cofactor>
</comment>
<dbReference type="SUPFAM" id="SSF102114">
    <property type="entry name" value="Radical SAM enzymes"/>
    <property type="match status" value="1"/>
</dbReference>
<evidence type="ECO:0000256" key="2">
    <source>
        <dbReference type="ARBA" id="ARBA00022691"/>
    </source>
</evidence>
<dbReference type="GO" id="GO:0046872">
    <property type="term" value="F:metal ion binding"/>
    <property type="evidence" value="ECO:0007669"/>
    <property type="project" value="UniProtKB-KW"/>
</dbReference>
<dbReference type="PROSITE" id="PS51918">
    <property type="entry name" value="RADICAL_SAM"/>
    <property type="match status" value="1"/>
</dbReference>
<feature type="domain" description="Radical SAM core" evidence="6">
    <location>
        <begin position="161"/>
        <end position="399"/>
    </location>
</feature>
<evidence type="ECO:0000256" key="5">
    <source>
        <dbReference type="ARBA" id="ARBA00023014"/>
    </source>
</evidence>
<dbReference type="InterPro" id="IPR034530">
    <property type="entry name" value="HpnP-like"/>
</dbReference>
<evidence type="ECO:0000256" key="3">
    <source>
        <dbReference type="ARBA" id="ARBA00022723"/>
    </source>
</evidence>
<dbReference type="OrthoDB" id="9801424at2"/>
<dbReference type="InterPro" id="IPR006158">
    <property type="entry name" value="Cobalamin-bd"/>
</dbReference>
<dbReference type="EMBL" id="SLUN01000030">
    <property type="protein sequence ID" value="TCL61948.1"/>
    <property type="molecule type" value="Genomic_DNA"/>
</dbReference>
<dbReference type="PANTHER" id="PTHR43409:SF3">
    <property type="entry name" value="HYPOTHETICAL METHYLTRANSFERASE"/>
    <property type="match status" value="1"/>
</dbReference>
<evidence type="ECO:0000256" key="1">
    <source>
        <dbReference type="ARBA" id="ARBA00001966"/>
    </source>
</evidence>
<dbReference type="SMART" id="SM00729">
    <property type="entry name" value="Elp3"/>
    <property type="match status" value="1"/>
</dbReference>
<dbReference type="GO" id="GO:0005829">
    <property type="term" value="C:cytosol"/>
    <property type="evidence" value="ECO:0007669"/>
    <property type="project" value="TreeGrafter"/>
</dbReference>
<dbReference type="SFLD" id="SFLDF00303">
    <property type="entry name" value="hopanoid_C2-methyltransferase"/>
    <property type="match status" value="1"/>
</dbReference>
<reference evidence="7 8" key="1">
    <citation type="submission" date="2019-03" db="EMBL/GenBank/DDBJ databases">
        <title>Genomic Encyclopedia of Type Strains, Phase IV (KMG-IV): sequencing the most valuable type-strain genomes for metagenomic binning, comparative biology and taxonomic classification.</title>
        <authorList>
            <person name="Goeker M."/>
        </authorList>
    </citation>
    <scope>NUCLEOTIDE SEQUENCE [LARGE SCALE GENOMIC DNA]</scope>
    <source>
        <strain evidence="7 8">LX-B</strain>
    </source>
</reference>
<evidence type="ECO:0000313" key="8">
    <source>
        <dbReference type="Proteomes" id="UP000295008"/>
    </source>
</evidence>
<keyword evidence="2" id="KW-0949">S-adenosyl-L-methionine</keyword>
<accession>A0A4R1R8K6</accession>
<keyword evidence="3" id="KW-0479">Metal-binding</keyword>
<name>A0A4R1R8K6_HYDET</name>
<dbReference type="InterPro" id="IPR058240">
    <property type="entry name" value="rSAM_sf"/>
</dbReference>
<dbReference type="InterPro" id="IPR034466">
    <property type="entry name" value="Methyltransferase_Class_B"/>
</dbReference>
<dbReference type="SFLD" id="SFLDG01082">
    <property type="entry name" value="B12-binding_domain_containing"/>
    <property type="match status" value="1"/>
</dbReference>
<gene>
    <name evidence="7" type="ORF">EDC14_103050</name>
</gene>
<dbReference type="Pfam" id="PF02310">
    <property type="entry name" value="B12-binding"/>
    <property type="match status" value="1"/>
</dbReference>
<dbReference type="Gene3D" id="3.80.30.20">
    <property type="entry name" value="tm_1862 like domain"/>
    <property type="match status" value="1"/>
</dbReference>
<proteinExistence type="predicted"/>
<evidence type="ECO:0000313" key="7">
    <source>
        <dbReference type="EMBL" id="TCL61948.1"/>
    </source>
</evidence>
<dbReference type="GO" id="GO:0051536">
    <property type="term" value="F:iron-sulfur cluster binding"/>
    <property type="evidence" value="ECO:0007669"/>
    <property type="project" value="UniProtKB-KW"/>
</dbReference>
<dbReference type="Pfam" id="PF04055">
    <property type="entry name" value="Radical_SAM"/>
    <property type="match status" value="1"/>
</dbReference>
<dbReference type="AlphaFoldDB" id="A0A4R1R8K6"/>
<dbReference type="SFLD" id="SFLDS00029">
    <property type="entry name" value="Radical_SAM"/>
    <property type="match status" value="1"/>
</dbReference>
<dbReference type="Gene3D" id="3.40.50.280">
    <property type="entry name" value="Cobalamin-binding domain"/>
    <property type="match status" value="1"/>
</dbReference>
<dbReference type="Proteomes" id="UP000295008">
    <property type="component" value="Unassembled WGS sequence"/>
</dbReference>
<dbReference type="InterPro" id="IPR007197">
    <property type="entry name" value="rSAM"/>
</dbReference>
<evidence type="ECO:0000256" key="4">
    <source>
        <dbReference type="ARBA" id="ARBA00023004"/>
    </source>
</evidence>
<organism evidence="7 8">
    <name type="scientific">Hydrogenispora ethanolica</name>
    <dbReference type="NCBI Taxonomy" id="1082276"/>
    <lineage>
        <taxon>Bacteria</taxon>
        <taxon>Bacillati</taxon>
        <taxon>Bacillota</taxon>
        <taxon>Hydrogenispora</taxon>
    </lineage>
</organism>
<dbReference type="RefSeq" id="WP_132016071.1">
    <property type="nucleotide sequence ID" value="NZ_SLUN01000030.1"/>
</dbReference>
<dbReference type="InterPro" id="IPR051198">
    <property type="entry name" value="BchE-like"/>
</dbReference>
<protein>
    <submittedName>
        <fullName evidence="7">Radical SAM superfamily enzyme YgiQ (UPF0313 family)</fullName>
    </submittedName>
</protein>
<keyword evidence="4" id="KW-0408">Iron</keyword>
<keyword evidence="8" id="KW-1185">Reference proteome</keyword>
<dbReference type="GO" id="GO:0003824">
    <property type="term" value="F:catalytic activity"/>
    <property type="evidence" value="ECO:0007669"/>
    <property type="project" value="InterPro"/>
</dbReference>
<dbReference type="PANTHER" id="PTHR43409">
    <property type="entry name" value="ANAEROBIC MAGNESIUM-PROTOPORPHYRIN IX MONOMETHYL ESTER CYCLASE-RELATED"/>
    <property type="match status" value="1"/>
</dbReference>
<dbReference type="Pfam" id="PF13282">
    <property type="entry name" value="DUF4070"/>
    <property type="match status" value="1"/>
</dbReference>
<dbReference type="InterPro" id="IPR025274">
    <property type="entry name" value="DUF4070"/>
</dbReference>
<sequence>MKILLVYPGYPETFWSFKYALRFIDKSATNPPLGLLTVAAMLPPEWEQRLVDLNVKKLADSDLRWADYVLISAMAVQKPSAVKVIERCHALGVKTIAGGPLFTSDPEEFPLVDHLVLNEAELTMPEFLRDLANGAPRRIYTSEQWADLTQTPVPRWDLVDLRRYASTCLQYSRGCPFNCDFCDITALYGRVQRTKTAAQVLAELESLYHKGWRGNVFMVDDNFIGNTQKLKTELLPALTEWMERHRFPFTFYTQLSINLADDEELMRRMVAAGFDTVFIGIETPHEESLAECHKNQNKRRDLVAAVKKIQHFGLQVLGGFIIGFDHDPPTIFEKQIEFIQKSGIVTAMVGLLNAMRGTLLYQRLQQEERLLERDGGNNTDGSLNFIPKMPRELLVNGYRKVVDTIYAPEYYYRRVKEFLKEYRPFPRKALRLSWRDLYALTRAFVSIGIFGEERLYFWKLLGWTMLKRPQSFPLAVTCSIYGFHFRKVFAELKPS</sequence>